<dbReference type="SUPFAM" id="SSF52743">
    <property type="entry name" value="Subtilisin-like"/>
    <property type="match status" value="1"/>
</dbReference>
<dbReference type="GeneID" id="26245379"/>
<dbReference type="AlphaFoldDB" id="A0A7D5V4G1"/>
<accession>A0A7D5V4G1</accession>
<keyword evidence="2" id="KW-0645">Protease</keyword>
<feature type="compositionally biased region" description="Polar residues" evidence="1">
    <location>
        <begin position="101"/>
        <end position="113"/>
    </location>
</feature>
<sequence length="225" mass="23770">MHDASLGSRALDLPGVEKTYDLGAFHAYSGSFNQEPIRKITDNPEVHSTARMINTTQESVLRSPVGISRRSRRIANPIGINSPNRPPVGSKHHVQRDSGPQAVSASTPTTRNSGGRAALGFNADGPKVDIFAPGVDVMSTDTGSGKATRVLSDTSPAALHVAGLALYLIATENIKTATKLWVRILALATKDKIANLPAETFNLLAYNGAEQAVSAGARVLVTHVE</sequence>
<protein>
    <submittedName>
        <fullName evidence="2">Alkaline protease 1</fullName>
    </submittedName>
</protein>
<evidence type="ECO:0000256" key="1">
    <source>
        <dbReference type="SAM" id="MobiDB-lite"/>
    </source>
</evidence>
<dbReference type="Proteomes" id="UP000510686">
    <property type="component" value="Chromosome 5"/>
</dbReference>
<name>A0A7D5V4G1_9HYPO</name>
<dbReference type="Gene3D" id="3.40.50.200">
    <property type="entry name" value="Peptidase S8/S53 domain"/>
    <property type="match status" value="1"/>
</dbReference>
<gene>
    <name evidence="2" type="primary">alp1_4</name>
    <name evidence="2" type="ORF">G6M90_00g092670</name>
</gene>
<proteinExistence type="predicted"/>
<keyword evidence="3" id="KW-1185">Reference proteome</keyword>
<dbReference type="OrthoDB" id="206201at2759"/>
<organism evidence="2 3">
    <name type="scientific">Metarhizium brunneum</name>
    <dbReference type="NCBI Taxonomy" id="500148"/>
    <lineage>
        <taxon>Eukaryota</taxon>
        <taxon>Fungi</taxon>
        <taxon>Dikarya</taxon>
        <taxon>Ascomycota</taxon>
        <taxon>Pezizomycotina</taxon>
        <taxon>Sordariomycetes</taxon>
        <taxon>Hypocreomycetidae</taxon>
        <taxon>Hypocreales</taxon>
        <taxon>Clavicipitaceae</taxon>
        <taxon>Metarhizium</taxon>
    </lineage>
</organism>
<keyword evidence="2" id="KW-0378">Hydrolase</keyword>
<dbReference type="InterPro" id="IPR036852">
    <property type="entry name" value="Peptidase_S8/S53_dom_sf"/>
</dbReference>
<evidence type="ECO:0000313" key="2">
    <source>
        <dbReference type="EMBL" id="QLI72552.1"/>
    </source>
</evidence>
<dbReference type="RefSeq" id="XP_014541911.1">
    <property type="nucleotide sequence ID" value="XM_014686425.1"/>
</dbReference>
<dbReference type="GO" id="GO:0004252">
    <property type="term" value="F:serine-type endopeptidase activity"/>
    <property type="evidence" value="ECO:0007669"/>
    <property type="project" value="InterPro"/>
</dbReference>
<dbReference type="KEGG" id="mbrn:26245379"/>
<evidence type="ECO:0000313" key="3">
    <source>
        <dbReference type="Proteomes" id="UP000510686"/>
    </source>
</evidence>
<dbReference type="GO" id="GO:0006508">
    <property type="term" value="P:proteolysis"/>
    <property type="evidence" value="ECO:0007669"/>
    <property type="project" value="UniProtKB-KW"/>
</dbReference>
<dbReference type="EMBL" id="CP058936">
    <property type="protein sequence ID" value="QLI72552.1"/>
    <property type="molecule type" value="Genomic_DNA"/>
</dbReference>
<feature type="region of interest" description="Disordered" evidence="1">
    <location>
        <begin position="53"/>
        <end position="119"/>
    </location>
</feature>
<reference evidence="2 3" key="1">
    <citation type="submission" date="2020-07" db="EMBL/GenBank/DDBJ databases">
        <title>Telomere length de novo assembly of all 7 chromosomes of the fungus, Metarhizium brunneum, using a novel assembly pipeline.</title>
        <authorList>
            <person name="Saud z."/>
            <person name="Kortsinoglou A."/>
            <person name="Kouvelis V.N."/>
            <person name="Butt T.M."/>
        </authorList>
    </citation>
    <scope>NUCLEOTIDE SEQUENCE [LARGE SCALE GENOMIC DNA]</scope>
    <source>
        <strain evidence="2 3">4556</strain>
    </source>
</reference>